<keyword evidence="1" id="KW-1133">Transmembrane helix</keyword>
<name>A0ABT9ZXU6_9BACI</name>
<protein>
    <submittedName>
        <fullName evidence="2">Uncharacterized protein</fullName>
    </submittedName>
</protein>
<feature type="transmembrane region" description="Helical" evidence="1">
    <location>
        <begin position="93"/>
        <end position="113"/>
    </location>
</feature>
<sequence length="294" mass="34265">MFMDEGRTKRVEYVGVVINITFILTYTIMNLMNRYVWNIAFNPIDSLLKPFIVLPFVLLFTFLFIQWTIYTLNLLKSLLLFIKNNTVAKHMTITLMITFGAFNVGALMGNSVFSPVDTLIKPFIIMPISFLIITFLIKWTSSTFNHLKQLSLTLHKKNGIVYPRIVEKNLPIKIIDESYLKKDFHFGNNILVDMRMKNNLNVTIKDEIDVVKLYNSGNQMNIPYLIERANLLMKDTSLKDKSIIFIVDSHDERKRTISKIWLRLIRNPYSTSAKEDYQKIKDLVYINNDLSTSA</sequence>
<dbReference type="Proteomes" id="UP001230005">
    <property type="component" value="Unassembled WGS sequence"/>
</dbReference>
<keyword evidence="3" id="KW-1185">Reference proteome</keyword>
<gene>
    <name evidence="2" type="ORF">J2S74_003456</name>
</gene>
<keyword evidence="1" id="KW-0472">Membrane</keyword>
<comment type="caution">
    <text evidence="2">The sequence shown here is derived from an EMBL/GenBank/DDBJ whole genome shotgun (WGS) entry which is preliminary data.</text>
</comment>
<evidence type="ECO:0000313" key="2">
    <source>
        <dbReference type="EMBL" id="MDQ0256057.1"/>
    </source>
</evidence>
<proteinExistence type="predicted"/>
<feature type="transmembrane region" description="Helical" evidence="1">
    <location>
        <begin position="52"/>
        <end position="72"/>
    </location>
</feature>
<feature type="transmembrane region" description="Helical" evidence="1">
    <location>
        <begin position="119"/>
        <end position="139"/>
    </location>
</feature>
<feature type="transmembrane region" description="Helical" evidence="1">
    <location>
        <begin position="12"/>
        <end position="32"/>
    </location>
</feature>
<dbReference type="EMBL" id="JAUSUG010000014">
    <property type="protein sequence ID" value="MDQ0256057.1"/>
    <property type="molecule type" value="Genomic_DNA"/>
</dbReference>
<evidence type="ECO:0000313" key="3">
    <source>
        <dbReference type="Proteomes" id="UP001230005"/>
    </source>
</evidence>
<dbReference type="RefSeq" id="WP_307327594.1">
    <property type="nucleotide sequence ID" value="NZ_JAUSUG010000014.1"/>
</dbReference>
<keyword evidence="1" id="KW-0812">Transmembrane</keyword>
<reference evidence="2 3" key="1">
    <citation type="submission" date="2023-07" db="EMBL/GenBank/DDBJ databases">
        <title>Genomic Encyclopedia of Type Strains, Phase IV (KMG-IV): sequencing the most valuable type-strain genomes for metagenomic binning, comparative biology and taxonomic classification.</title>
        <authorList>
            <person name="Goeker M."/>
        </authorList>
    </citation>
    <scope>NUCLEOTIDE SEQUENCE [LARGE SCALE GENOMIC DNA]</scope>
    <source>
        <strain evidence="2 3">DSM 9768</strain>
    </source>
</reference>
<accession>A0ABT9ZXU6</accession>
<evidence type="ECO:0000256" key="1">
    <source>
        <dbReference type="SAM" id="Phobius"/>
    </source>
</evidence>
<organism evidence="2 3">
    <name type="scientific">Evansella vedderi</name>
    <dbReference type="NCBI Taxonomy" id="38282"/>
    <lineage>
        <taxon>Bacteria</taxon>
        <taxon>Bacillati</taxon>
        <taxon>Bacillota</taxon>
        <taxon>Bacilli</taxon>
        <taxon>Bacillales</taxon>
        <taxon>Bacillaceae</taxon>
        <taxon>Evansella</taxon>
    </lineage>
</organism>